<evidence type="ECO:0000313" key="1">
    <source>
        <dbReference type="EMBL" id="KAK3044861.1"/>
    </source>
</evidence>
<organism evidence="1 2">
    <name type="scientific">Coniosporium uncinatum</name>
    <dbReference type="NCBI Taxonomy" id="93489"/>
    <lineage>
        <taxon>Eukaryota</taxon>
        <taxon>Fungi</taxon>
        <taxon>Dikarya</taxon>
        <taxon>Ascomycota</taxon>
        <taxon>Pezizomycotina</taxon>
        <taxon>Dothideomycetes</taxon>
        <taxon>Dothideomycetes incertae sedis</taxon>
        <taxon>Coniosporium</taxon>
    </lineage>
</organism>
<feature type="non-terminal residue" evidence="1">
    <location>
        <position position="321"/>
    </location>
</feature>
<gene>
    <name evidence="1" type="ORF">LTS18_000160</name>
</gene>
<protein>
    <submittedName>
        <fullName evidence="1">Uncharacterized protein</fullName>
    </submittedName>
</protein>
<comment type="caution">
    <text evidence="1">The sequence shown here is derived from an EMBL/GenBank/DDBJ whole genome shotgun (WGS) entry which is preliminary data.</text>
</comment>
<reference evidence="1" key="1">
    <citation type="submission" date="2024-09" db="EMBL/GenBank/DDBJ databases">
        <title>Black Yeasts Isolated from many extreme environments.</title>
        <authorList>
            <person name="Coleine C."/>
            <person name="Stajich J.E."/>
            <person name="Selbmann L."/>
        </authorList>
    </citation>
    <scope>NUCLEOTIDE SEQUENCE</scope>
    <source>
        <strain evidence="1">CCFEE 5737</strain>
    </source>
</reference>
<name>A0ACC3CV27_9PEZI</name>
<evidence type="ECO:0000313" key="2">
    <source>
        <dbReference type="Proteomes" id="UP001186974"/>
    </source>
</evidence>
<dbReference type="Proteomes" id="UP001186974">
    <property type="component" value="Unassembled WGS sequence"/>
</dbReference>
<accession>A0ACC3CV27</accession>
<dbReference type="EMBL" id="JAWDJW010011354">
    <property type="protein sequence ID" value="KAK3044861.1"/>
    <property type="molecule type" value="Genomic_DNA"/>
</dbReference>
<keyword evidence="2" id="KW-1185">Reference proteome</keyword>
<feature type="non-terminal residue" evidence="1">
    <location>
        <position position="1"/>
    </location>
</feature>
<sequence>IHLQKLYERLKDYEPTVEYGDRLRKLSKAVPTEEAVRQAKSIGSRGIWTSLLAQKEKRDSLALTRVLTSHEGAKQLNSPKGLMLHGEVGTGKSMLVDLFAECLPTRKKRRWHFNTFMLETLAKLESLRRTRQSVSLVPSSTLEDEHSLLWLARDLIQTSPIIFLDEFQLPDRAASKIMSNLMTSFFQLGGVLIATSNRMPEELAKAAGVEFGRPPPQLQSMRWRFPWTDERDRFRSSDNMFAGKGEFAEFLDVLKARCDVWEMDGGKDYRRQEAEEGMQVTDLSPEAMLERSEDLDEFLASVPGLATSTDTQADTPKKPLT</sequence>
<proteinExistence type="predicted"/>